<dbReference type="EMBL" id="JACGWO010000011">
    <property type="protein sequence ID" value="KAK4415094.1"/>
    <property type="molecule type" value="Genomic_DNA"/>
</dbReference>
<dbReference type="PANTHER" id="PTHR11638:SF18">
    <property type="entry name" value="HEAT SHOCK PROTEIN 104"/>
    <property type="match status" value="1"/>
</dbReference>
<dbReference type="PRINTS" id="PR00300">
    <property type="entry name" value="CLPPROTEASEA"/>
</dbReference>
<dbReference type="Pfam" id="PF07724">
    <property type="entry name" value="AAA_2"/>
    <property type="match status" value="2"/>
</dbReference>
<feature type="domain" description="ATPase AAA-type core" evidence="3">
    <location>
        <begin position="706"/>
        <end position="881"/>
    </location>
</feature>
<accession>A0AAE1XP73</accession>
<dbReference type="Gene3D" id="3.40.50.300">
    <property type="entry name" value="P-loop containing nucleotide triphosphate hydrolases"/>
    <property type="match status" value="2"/>
</dbReference>
<evidence type="ECO:0000259" key="3">
    <source>
        <dbReference type="Pfam" id="PF07724"/>
    </source>
</evidence>
<dbReference type="GO" id="GO:0005737">
    <property type="term" value="C:cytoplasm"/>
    <property type="evidence" value="ECO:0007669"/>
    <property type="project" value="TreeGrafter"/>
</dbReference>
<name>A0AAE1XP73_9LAMI</name>
<keyword evidence="1" id="KW-0547">Nucleotide-binding</keyword>
<gene>
    <name evidence="4" type="ORF">Salat_2616600</name>
</gene>
<evidence type="ECO:0000313" key="5">
    <source>
        <dbReference type="Proteomes" id="UP001293254"/>
    </source>
</evidence>
<dbReference type="InterPro" id="IPR050130">
    <property type="entry name" value="ClpA_ClpB"/>
</dbReference>
<dbReference type="InterPro" id="IPR027417">
    <property type="entry name" value="P-loop_NTPase"/>
</dbReference>
<reference evidence="4" key="1">
    <citation type="submission" date="2020-06" db="EMBL/GenBank/DDBJ databases">
        <authorList>
            <person name="Li T."/>
            <person name="Hu X."/>
            <person name="Zhang T."/>
            <person name="Song X."/>
            <person name="Zhang H."/>
            <person name="Dai N."/>
            <person name="Sheng W."/>
            <person name="Hou X."/>
            <person name="Wei L."/>
        </authorList>
    </citation>
    <scope>NUCLEOTIDE SEQUENCE</scope>
    <source>
        <strain evidence="4">3651</strain>
        <tissue evidence="4">Leaf</tissue>
    </source>
</reference>
<proteinExistence type="predicted"/>
<evidence type="ECO:0000256" key="2">
    <source>
        <dbReference type="ARBA" id="ARBA00022840"/>
    </source>
</evidence>
<dbReference type="InterPro" id="IPR001270">
    <property type="entry name" value="ClpA/B"/>
</dbReference>
<sequence>MESKFDSEIEKLEIDYGVHATEDALILAAQISEESREYVVEVTQSYLSQGKQSRSSAEDIKAIQLVERACQRLRNNLDSDTEESAFDLDGYHFDCAFVEVTELKKENCGCFAPYLQRIEKELVELTSKWEGFKCKWMPVLTQLRWKSERRVVLLQDLRHQIVPFLETTKLKANGKMENLAQLLPPINTATTKLLDTVHPEFKEILCVRPCTIAQEASSLTGLPATFFNWRLKTFPLEDLESKLSGKFIGLDNVIHIITGALSKQSFLTGPFGSFLLLGCHGCGRTKLAKALAQEIFGQAERFIKLDMSEYKGPDVPSCLLNVLDRLKKHGSVVMFDNIENAHSSTIEILSQILRNRRLEDGQGKCVNFTYDLILLSSHIGHEVLCCCECLREQTPKLPFKKLLQEPALLHAGRRNKTCVFAPFLSKVTDQLKPELFDLVDDVAVFPFLSPQQHKAISRLQIRDIATSMSTSLKKQIIVYPSCAASHDIIFKGDFIKRGAHAYGTWLKEHMVPLLNDSVVKYEAGKRIAVYIDLLLGSTNAYCCRVESISKLANYDQVHVNFKENLRKLRTVYHREKLQVNKMYKLRRSCFQLFELLHMKAETGVASFPVEVEEAIGLIDDLLSNETCYNNDLELLLTDHLNGELDYLSENRIRLRDNRRSNRVSRRLKGSLRGRDKATKVVVKALLSRLNASYGLHSDKRCQTPTSFLCLGLTPISKDQLAKCLTEHLVVNDGKTLLLQVDLSCCKEPESFSRCTSMEDPGLFLMEAVKKTPHSVILFYKLETAHISAFSALLSILETGMSVDKDGNIVDFGKSVVVIVSDIWNKEIIAIVNGSHPESFGHSCAQNVESSSKGEEEILSPLADEKEKSSGLRSELLSRLDELLLFDPLSDDQLNRFYKLPAKSMMETIHCWFWTFSCLFRPPSNQVKSSAFVSYQLALRVLEARREYRKRGEVAELAGRVAQEALL</sequence>
<dbReference type="GO" id="GO:0034605">
    <property type="term" value="P:cellular response to heat"/>
    <property type="evidence" value="ECO:0007669"/>
    <property type="project" value="TreeGrafter"/>
</dbReference>
<dbReference type="GO" id="GO:0016887">
    <property type="term" value="F:ATP hydrolysis activity"/>
    <property type="evidence" value="ECO:0007669"/>
    <property type="project" value="InterPro"/>
</dbReference>
<organism evidence="4 5">
    <name type="scientific">Sesamum alatum</name>
    <dbReference type="NCBI Taxonomy" id="300844"/>
    <lineage>
        <taxon>Eukaryota</taxon>
        <taxon>Viridiplantae</taxon>
        <taxon>Streptophyta</taxon>
        <taxon>Embryophyta</taxon>
        <taxon>Tracheophyta</taxon>
        <taxon>Spermatophyta</taxon>
        <taxon>Magnoliopsida</taxon>
        <taxon>eudicotyledons</taxon>
        <taxon>Gunneridae</taxon>
        <taxon>Pentapetalae</taxon>
        <taxon>asterids</taxon>
        <taxon>lamiids</taxon>
        <taxon>Lamiales</taxon>
        <taxon>Pedaliaceae</taxon>
        <taxon>Sesamum</taxon>
    </lineage>
</organism>
<dbReference type="Proteomes" id="UP001293254">
    <property type="component" value="Unassembled WGS sequence"/>
</dbReference>
<reference evidence="4" key="2">
    <citation type="journal article" date="2024" name="Plant">
        <title>Genomic evolution and insights into agronomic trait innovations of Sesamum species.</title>
        <authorList>
            <person name="Miao H."/>
            <person name="Wang L."/>
            <person name="Qu L."/>
            <person name="Liu H."/>
            <person name="Sun Y."/>
            <person name="Le M."/>
            <person name="Wang Q."/>
            <person name="Wei S."/>
            <person name="Zheng Y."/>
            <person name="Lin W."/>
            <person name="Duan Y."/>
            <person name="Cao H."/>
            <person name="Xiong S."/>
            <person name="Wang X."/>
            <person name="Wei L."/>
            <person name="Li C."/>
            <person name="Ma Q."/>
            <person name="Ju M."/>
            <person name="Zhao R."/>
            <person name="Li G."/>
            <person name="Mu C."/>
            <person name="Tian Q."/>
            <person name="Mei H."/>
            <person name="Zhang T."/>
            <person name="Gao T."/>
            <person name="Zhang H."/>
        </authorList>
    </citation>
    <scope>NUCLEOTIDE SEQUENCE</scope>
    <source>
        <strain evidence="4">3651</strain>
    </source>
</reference>
<dbReference type="AlphaFoldDB" id="A0AAE1XP73"/>
<evidence type="ECO:0000313" key="4">
    <source>
        <dbReference type="EMBL" id="KAK4415094.1"/>
    </source>
</evidence>
<dbReference type="SUPFAM" id="SSF52540">
    <property type="entry name" value="P-loop containing nucleoside triphosphate hydrolases"/>
    <property type="match status" value="2"/>
</dbReference>
<dbReference type="InterPro" id="IPR003959">
    <property type="entry name" value="ATPase_AAA_core"/>
</dbReference>
<dbReference type="PANTHER" id="PTHR11638">
    <property type="entry name" value="ATP-DEPENDENT CLP PROTEASE"/>
    <property type="match status" value="1"/>
</dbReference>
<feature type="domain" description="ATPase AAA-type core" evidence="3">
    <location>
        <begin position="270"/>
        <end position="382"/>
    </location>
</feature>
<keyword evidence="5" id="KW-1185">Reference proteome</keyword>
<protein>
    <submittedName>
        <fullName evidence="4">Chaperone protein ClpB</fullName>
    </submittedName>
</protein>
<dbReference type="GO" id="GO:0005524">
    <property type="term" value="F:ATP binding"/>
    <property type="evidence" value="ECO:0007669"/>
    <property type="project" value="UniProtKB-KW"/>
</dbReference>
<comment type="caution">
    <text evidence="4">The sequence shown here is derived from an EMBL/GenBank/DDBJ whole genome shotgun (WGS) entry which is preliminary data.</text>
</comment>
<keyword evidence="2" id="KW-0067">ATP-binding</keyword>
<evidence type="ECO:0000256" key="1">
    <source>
        <dbReference type="ARBA" id="ARBA00022741"/>
    </source>
</evidence>